<keyword evidence="3 10" id="KW-0217">Developmental protein</keyword>
<evidence type="ECO:0000256" key="8">
    <source>
        <dbReference type="ARBA" id="ARBA00023180"/>
    </source>
</evidence>
<keyword evidence="7" id="KW-1015">Disulfide bond</keyword>
<evidence type="ECO:0000256" key="1">
    <source>
        <dbReference type="ARBA" id="ARBA00004498"/>
    </source>
</evidence>
<dbReference type="Proteomes" id="UP000663828">
    <property type="component" value="Unassembled WGS sequence"/>
</dbReference>
<reference evidence="12" key="1">
    <citation type="submission" date="2021-02" db="EMBL/GenBank/DDBJ databases">
        <authorList>
            <person name="Nowell W R."/>
        </authorList>
    </citation>
    <scope>NUCLEOTIDE SEQUENCE</scope>
</reference>
<accession>A0A814TKG0</accession>
<evidence type="ECO:0000313" key="12">
    <source>
        <dbReference type="EMBL" id="CAF1162928.1"/>
    </source>
</evidence>
<comment type="subcellular location">
    <subcellularLocation>
        <location evidence="1 10">Secreted</location>
        <location evidence="1 10">Extracellular space</location>
        <location evidence="1 10">Extracellular matrix</location>
    </subcellularLocation>
</comment>
<dbReference type="GO" id="GO:0030182">
    <property type="term" value="P:neuron differentiation"/>
    <property type="evidence" value="ECO:0007669"/>
    <property type="project" value="TreeGrafter"/>
</dbReference>
<comment type="similarity">
    <text evidence="2 10">Belongs to the Wnt family.</text>
</comment>
<dbReference type="AlphaFoldDB" id="A0A814TKG0"/>
<keyword evidence="13" id="KW-1185">Reference proteome</keyword>
<dbReference type="EMBL" id="CAJNOR010001553">
    <property type="protein sequence ID" value="CAF1162928.1"/>
    <property type="molecule type" value="Genomic_DNA"/>
</dbReference>
<gene>
    <name evidence="12" type="ORF">XAT740_LOCUS21586</name>
</gene>
<dbReference type="InterPro" id="IPR005817">
    <property type="entry name" value="Wnt"/>
</dbReference>
<dbReference type="Gene3D" id="3.30.2460.20">
    <property type="match status" value="1"/>
</dbReference>
<sequence>MKKSPVLLLLFGIFIHPSQQWLSIIQVSNVSVAEEDLCQPKYGLHHRQIQFCQRNLHLMPYVSIGTSLALEECRLQFQNRHWNCKLFENNQLIGNILDSETKESAYIHALTSAGIAYAITKACSSGQLRSCGCDMTTIDQDRNNSMRWTGCSDNTFYGTEMARKFVNLRENRKKTATSLLNRYNNQVGIRTILSANERRCKCHGVSGSCEFKSCWQSLQPFTQIATQLKEFYDNSIEVQFQRNSLDSKIRFTPKNVPFHREQQVFYGKKLIFIISSPNYCESNLSLGSFGTKGRVCNRNSRAIDSCDLLCCNRGYQSKIITIQRQCNCRFQWCCHVQCQNCVTTQEISYCL</sequence>
<evidence type="ECO:0000256" key="4">
    <source>
        <dbReference type="ARBA" id="ARBA00022525"/>
    </source>
</evidence>
<keyword evidence="5" id="KW-0272">Extracellular matrix</keyword>
<proteinExistence type="inferred from homology"/>
<evidence type="ECO:0000256" key="2">
    <source>
        <dbReference type="ARBA" id="ARBA00005683"/>
    </source>
</evidence>
<evidence type="ECO:0000256" key="3">
    <source>
        <dbReference type="ARBA" id="ARBA00022473"/>
    </source>
</evidence>
<dbReference type="InterPro" id="IPR043158">
    <property type="entry name" value="Wnt_C"/>
</dbReference>
<feature type="signal peptide" evidence="11">
    <location>
        <begin position="1"/>
        <end position="20"/>
    </location>
</feature>
<dbReference type="InterPro" id="IPR018161">
    <property type="entry name" value="Wnt_CS"/>
</dbReference>
<dbReference type="Pfam" id="PF00110">
    <property type="entry name" value="wnt"/>
    <property type="match status" value="1"/>
</dbReference>
<dbReference type="PANTHER" id="PTHR12027:SF101">
    <property type="entry name" value="PROTEIN WNT-4"/>
    <property type="match status" value="1"/>
</dbReference>
<evidence type="ECO:0000256" key="9">
    <source>
        <dbReference type="ARBA" id="ARBA00023288"/>
    </source>
</evidence>
<evidence type="ECO:0000256" key="11">
    <source>
        <dbReference type="SAM" id="SignalP"/>
    </source>
</evidence>
<evidence type="ECO:0000256" key="6">
    <source>
        <dbReference type="ARBA" id="ARBA00022687"/>
    </source>
</evidence>
<dbReference type="GO" id="GO:0005109">
    <property type="term" value="F:frizzled binding"/>
    <property type="evidence" value="ECO:0007669"/>
    <property type="project" value="TreeGrafter"/>
</dbReference>
<dbReference type="PANTHER" id="PTHR12027">
    <property type="entry name" value="WNT RELATED"/>
    <property type="match status" value="1"/>
</dbReference>
<evidence type="ECO:0000256" key="7">
    <source>
        <dbReference type="ARBA" id="ARBA00023157"/>
    </source>
</evidence>
<organism evidence="12 13">
    <name type="scientific">Adineta ricciae</name>
    <name type="common">Rotifer</name>
    <dbReference type="NCBI Taxonomy" id="249248"/>
    <lineage>
        <taxon>Eukaryota</taxon>
        <taxon>Metazoa</taxon>
        <taxon>Spiralia</taxon>
        <taxon>Gnathifera</taxon>
        <taxon>Rotifera</taxon>
        <taxon>Eurotatoria</taxon>
        <taxon>Bdelloidea</taxon>
        <taxon>Adinetida</taxon>
        <taxon>Adinetidae</taxon>
        <taxon>Adineta</taxon>
    </lineage>
</organism>
<keyword evidence="4" id="KW-0964">Secreted</keyword>
<comment type="function">
    <text evidence="10">Ligand for members of the frizzled family of seven transmembrane receptors.</text>
</comment>
<keyword evidence="6 10" id="KW-0879">Wnt signaling pathway</keyword>
<keyword evidence="11" id="KW-0732">Signal</keyword>
<name>A0A814TKG0_ADIRI</name>
<dbReference type="GO" id="GO:0060070">
    <property type="term" value="P:canonical Wnt signaling pathway"/>
    <property type="evidence" value="ECO:0007669"/>
    <property type="project" value="TreeGrafter"/>
</dbReference>
<dbReference type="PROSITE" id="PS00246">
    <property type="entry name" value="WNT1"/>
    <property type="match status" value="1"/>
</dbReference>
<dbReference type="GO" id="GO:0005615">
    <property type="term" value="C:extracellular space"/>
    <property type="evidence" value="ECO:0007669"/>
    <property type="project" value="TreeGrafter"/>
</dbReference>
<dbReference type="GO" id="GO:0005125">
    <property type="term" value="F:cytokine activity"/>
    <property type="evidence" value="ECO:0007669"/>
    <property type="project" value="TreeGrafter"/>
</dbReference>
<keyword evidence="9" id="KW-0449">Lipoprotein</keyword>
<keyword evidence="8" id="KW-0325">Glycoprotein</keyword>
<evidence type="ECO:0000313" key="13">
    <source>
        <dbReference type="Proteomes" id="UP000663828"/>
    </source>
</evidence>
<dbReference type="SMART" id="SM00097">
    <property type="entry name" value="WNT1"/>
    <property type="match status" value="1"/>
</dbReference>
<evidence type="ECO:0000256" key="5">
    <source>
        <dbReference type="ARBA" id="ARBA00022530"/>
    </source>
</evidence>
<dbReference type="FunFam" id="3.30.2460.20:FF:000001">
    <property type="entry name" value="Wnt homolog"/>
    <property type="match status" value="1"/>
</dbReference>
<protein>
    <recommendedName>
        <fullName evidence="10">Protein Wnt</fullName>
    </recommendedName>
</protein>
<dbReference type="PRINTS" id="PR01349">
    <property type="entry name" value="WNTPROTEIN"/>
</dbReference>
<feature type="chain" id="PRO_5032848228" description="Protein Wnt" evidence="11">
    <location>
        <begin position="21"/>
        <end position="351"/>
    </location>
</feature>
<dbReference type="GO" id="GO:0045165">
    <property type="term" value="P:cell fate commitment"/>
    <property type="evidence" value="ECO:0007669"/>
    <property type="project" value="TreeGrafter"/>
</dbReference>
<comment type="caution">
    <text evidence="12">The sequence shown here is derived from an EMBL/GenBank/DDBJ whole genome shotgun (WGS) entry which is preliminary data.</text>
</comment>
<evidence type="ECO:0000256" key="10">
    <source>
        <dbReference type="RuleBase" id="RU003500"/>
    </source>
</evidence>